<accession>A0A154V1V4</accession>
<name>A0A154V1V4_9MICO</name>
<dbReference type="RefSeq" id="WP_063071444.1">
    <property type="nucleotide sequence ID" value="NZ_LQXA01000028.1"/>
</dbReference>
<proteinExistence type="predicted"/>
<dbReference type="EMBL" id="LQXA01000028">
    <property type="protein sequence ID" value="KZC95312.1"/>
    <property type="molecule type" value="Genomic_DNA"/>
</dbReference>
<evidence type="ECO:0000313" key="3">
    <source>
        <dbReference type="Proteomes" id="UP000076218"/>
    </source>
</evidence>
<protein>
    <recommendedName>
        <fullName evidence="4">Secreted protein</fullName>
    </recommendedName>
</protein>
<feature type="chain" id="PRO_5007601460" description="Secreted protein" evidence="1">
    <location>
        <begin position="33"/>
        <end position="144"/>
    </location>
</feature>
<organism evidence="2 3">
    <name type="scientific">Clavibacter tessellarius</name>
    <dbReference type="NCBI Taxonomy" id="31965"/>
    <lineage>
        <taxon>Bacteria</taxon>
        <taxon>Bacillati</taxon>
        <taxon>Actinomycetota</taxon>
        <taxon>Actinomycetes</taxon>
        <taxon>Micrococcales</taxon>
        <taxon>Microbacteriaceae</taxon>
        <taxon>Clavibacter</taxon>
    </lineage>
</organism>
<evidence type="ECO:0000256" key="1">
    <source>
        <dbReference type="SAM" id="SignalP"/>
    </source>
</evidence>
<reference evidence="2 3" key="1">
    <citation type="submission" date="2016-01" db="EMBL/GenBank/DDBJ databases">
        <title>Draft genome sequence of Clavibacter michiganensis subsp. tessellarius DOAB 609.</title>
        <authorList>
            <person name="Tambong J.T."/>
        </authorList>
    </citation>
    <scope>NUCLEOTIDE SEQUENCE [LARGE SCALE GENOMIC DNA]</scope>
    <source>
        <strain evidence="2 3">DOAB 609</strain>
    </source>
</reference>
<evidence type="ECO:0000313" key="2">
    <source>
        <dbReference type="EMBL" id="KZC95312.1"/>
    </source>
</evidence>
<keyword evidence="1" id="KW-0732">Signal</keyword>
<feature type="signal peptide" evidence="1">
    <location>
        <begin position="1"/>
        <end position="32"/>
    </location>
</feature>
<comment type="caution">
    <text evidence="2">The sequence shown here is derived from an EMBL/GenBank/DDBJ whole genome shotgun (WGS) entry which is preliminary data.</text>
</comment>
<dbReference type="OrthoDB" id="5121833at2"/>
<evidence type="ECO:0008006" key="4">
    <source>
        <dbReference type="Google" id="ProtNLM"/>
    </source>
</evidence>
<gene>
    <name evidence="2" type="ORF">AWH51_09255</name>
</gene>
<dbReference type="Proteomes" id="UP000076218">
    <property type="component" value="Unassembled WGS sequence"/>
</dbReference>
<dbReference type="AlphaFoldDB" id="A0A154V1V4"/>
<sequence length="144" mass="15502">MPIPSRLFRLCLGALAAAGLCLATFVAGPAPAAHAQANFRVCVAWNSSSFANGIGTGLVVKVYKNGDSTCAQKLQYMKDHYPEAYSGSSVQHTAVMIRCESLAERIGVDGDPCYQLVQNAIYKFTSSGDARYPADNPAFSYWRP</sequence>